<proteinExistence type="predicted"/>
<dbReference type="GO" id="GO:0016491">
    <property type="term" value="F:oxidoreductase activity"/>
    <property type="evidence" value="ECO:0007669"/>
    <property type="project" value="UniProtKB-KW"/>
</dbReference>
<dbReference type="InterPro" id="IPR036188">
    <property type="entry name" value="FAD/NAD-bd_sf"/>
</dbReference>
<dbReference type="InterPro" id="IPR006311">
    <property type="entry name" value="TAT_signal"/>
</dbReference>
<evidence type="ECO:0000256" key="1">
    <source>
        <dbReference type="ARBA" id="ARBA00023002"/>
    </source>
</evidence>
<gene>
    <name evidence="3" type="ORF">H2508_08925</name>
</gene>
<keyword evidence="1" id="KW-0560">Oxidoreductase</keyword>
<comment type="caution">
    <text evidence="3">The sequence shown here is derived from an EMBL/GenBank/DDBJ whole genome shotgun (WGS) entry which is preliminary data.</text>
</comment>
<dbReference type="EMBL" id="JACFXU010000014">
    <property type="protein sequence ID" value="MBA6413229.1"/>
    <property type="molecule type" value="Genomic_DNA"/>
</dbReference>
<sequence length="492" mass="53236">MTSTEAGSTMGKISRRDVLKQGSALLVAGSLTACAEGDSSASAKVGASKAEFSDASHQAYDSGTVPLASSGWTKTLGEGPDYPSLSEDLSCDVLIVGAGLAGCSLALHLAELGVDTVVVEARQPGWGASGRNAGHVLPLLRDVKLFEQFPDKGEAFFKLFQEHHTIPFDIAAKYNIDCDATQSGYLNAMSSQKAFDKFARSAARPAERLGQSIKHLDAAQMRDMTGSDYYPYGVLYESGGRVNPYLLSSGMAAAAQGLGARIFGDSAAKKLSPEGSGWKVQVEQGATVRCDKVIFCTNAYATDIVPAFKQSCYPMTAYALCTEPLPDELYDIIMPSRATLAQVPIDLNPLVVDAHKRIVTASMPSRRRPADAQWHFEHHLKWIQRTWPEAQDFPIKLESYWTGRVAMRDQEFPGMYQHAEGVYGLMHFNAWGNVMAPMMGMALAQALAADRLDQLPFPLVSAQPVANPGKQEFIIRSLMIPAARIAQDFGVI</sequence>
<dbReference type="PROSITE" id="PS51318">
    <property type="entry name" value="TAT"/>
    <property type="match status" value="1"/>
</dbReference>
<dbReference type="InterPro" id="IPR006076">
    <property type="entry name" value="FAD-dep_OxRdtase"/>
</dbReference>
<dbReference type="PANTHER" id="PTHR13847">
    <property type="entry name" value="SARCOSINE DEHYDROGENASE-RELATED"/>
    <property type="match status" value="1"/>
</dbReference>
<reference evidence="3 4" key="1">
    <citation type="submission" date="2020-07" db="EMBL/GenBank/DDBJ databases">
        <title>Halieaceae bacterium, F7430, whole genome shotgun sequencing project.</title>
        <authorList>
            <person name="Jiang S."/>
            <person name="Liu Z.W."/>
            <person name="Du Z.J."/>
        </authorList>
    </citation>
    <scope>NUCLEOTIDE SEQUENCE [LARGE SCALE GENOMIC DNA]</scope>
    <source>
        <strain evidence="3 4">F7430</strain>
    </source>
</reference>
<evidence type="ECO:0000313" key="4">
    <source>
        <dbReference type="Proteomes" id="UP000539350"/>
    </source>
</evidence>
<dbReference type="GO" id="GO:0005737">
    <property type="term" value="C:cytoplasm"/>
    <property type="evidence" value="ECO:0007669"/>
    <property type="project" value="TreeGrafter"/>
</dbReference>
<accession>A0A7W2TWI1</accession>
<feature type="domain" description="FAD dependent oxidoreductase" evidence="2">
    <location>
        <begin position="92"/>
        <end position="445"/>
    </location>
</feature>
<protein>
    <submittedName>
        <fullName evidence="3">FAD-dependent oxidoreductase</fullName>
    </submittedName>
</protein>
<dbReference type="AlphaFoldDB" id="A0A7W2TWI1"/>
<keyword evidence="4" id="KW-1185">Reference proteome</keyword>
<organism evidence="3 4">
    <name type="scientific">Sediminihaliea albiluteola</name>
    <dbReference type="NCBI Taxonomy" id="2758564"/>
    <lineage>
        <taxon>Bacteria</taxon>
        <taxon>Pseudomonadati</taxon>
        <taxon>Pseudomonadota</taxon>
        <taxon>Gammaproteobacteria</taxon>
        <taxon>Cellvibrionales</taxon>
        <taxon>Halieaceae</taxon>
        <taxon>Sediminihaliea</taxon>
    </lineage>
</organism>
<evidence type="ECO:0000313" key="3">
    <source>
        <dbReference type="EMBL" id="MBA6413229.1"/>
    </source>
</evidence>
<evidence type="ECO:0000259" key="2">
    <source>
        <dbReference type="Pfam" id="PF01266"/>
    </source>
</evidence>
<dbReference type="PANTHER" id="PTHR13847:SF281">
    <property type="entry name" value="FAD DEPENDENT OXIDOREDUCTASE DOMAIN-CONTAINING PROTEIN"/>
    <property type="match status" value="1"/>
</dbReference>
<dbReference type="SUPFAM" id="SSF51905">
    <property type="entry name" value="FAD/NAD(P)-binding domain"/>
    <property type="match status" value="1"/>
</dbReference>
<dbReference type="Gene3D" id="3.50.50.60">
    <property type="entry name" value="FAD/NAD(P)-binding domain"/>
    <property type="match status" value="1"/>
</dbReference>
<dbReference type="Pfam" id="PF01266">
    <property type="entry name" value="DAO"/>
    <property type="match status" value="1"/>
</dbReference>
<name>A0A7W2TWI1_9GAMM</name>
<dbReference type="Proteomes" id="UP000539350">
    <property type="component" value="Unassembled WGS sequence"/>
</dbReference>
<dbReference type="Gene3D" id="3.30.9.10">
    <property type="entry name" value="D-Amino Acid Oxidase, subunit A, domain 2"/>
    <property type="match status" value="1"/>
</dbReference>